<feature type="domain" description="VWFA" evidence="1">
    <location>
        <begin position="250"/>
        <end position="475"/>
    </location>
</feature>
<dbReference type="InterPro" id="IPR023833">
    <property type="entry name" value="Signal_pept_SipW-depend-type"/>
</dbReference>
<dbReference type="SMART" id="SM00327">
    <property type="entry name" value="VWA"/>
    <property type="match status" value="1"/>
</dbReference>
<dbReference type="RefSeq" id="WP_227231563.1">
    <property type="nucleotide sequence ID" value="NZ_JAJCVJ010000004.1"/>
</dbReference>
<dbReference type="AlphaFoldDB" id="A0ABD5RAH6"/>
<dbReference type="NCBIfam" id="TIGR04088">
    <property type="entry name" value="cognate_SipW"/>
    <property type="match status" value="1"/>
</dbReference>
<dbReference type="Gene3D" id="3.40.50.410">
    <property type="entry name" value="von Willebrand factor, type A domain"/>
    <property type="match status" value="1"/>
</dbReference>
<evidence type="ECO:0000259" key="1">
    <source>
        <dbReference type="PROSITE" id="PS50234"/>
    </source>
</evidence>
<comment type="caution">
    <text evidence="2">The sequence shown here is derived from an EMBL/GenBank/DDBJ whole genome shotgun (WGS) entry which is preliminary data.</text>
</comment>
<dbReference type="Pfam" id="PF00092">
    <property type="entry name" value="VWA"/>
    <property type="match status" value="1"/>
</dbReference>
<evidence type="ECO:0000313" key="3">
    <source>
        <dbReference type="Proteomes" id="UP001596201"/>
    </source>
</evidence>
<dbReference type="InterPro" id="IPR036465">
    <property type="entry name" value="vWFA_dom_sf"/>
</dbReference>
<proteinExistence type="predicted"/>
<dbReference type="InterPro" id="IPR002035">
    <property type="entry name" value="VWF_A"/>
</dbReference>
<gene>
    <name evidence="2" type="ORF">ACFPJ5_08780</name>
</gene>
<dbReference type="PROSITE" id="PS50234">
    <property type="entry name" value="VWFA"/>
    <property type="match status" value="1"/>
</dbReference>
<protein>
    <submittedName>
        <fullName evidence="2">VWA domain-containing protein</fullName>
    </submittedName>
</protein>
<reference evidence="2 3" key="1">
    <citation type="journal article" date="2019" name="Int. J. Syst. Evol. Microbiol.">
        <title>The Global Catalogue of Microorganisms (GCM) 10K type strain sequencing project: providing services to taxonomists for standard genome sequencing and annotation.</title>
        <authorList>
            <consortium name="The Broad Institute Genomics Platform"/>
            <consortium name="The Broad Institute Genome Sequencing Center for Infectious Disease"/>
            <person name="Wu L."/>
            <person name="Ma J."/>
        </authorList>
    </citation>
    <scope>NUCLEOTIDE SEQUENCE [LARGE SCALE GENOMIC DNA]</scope>
    <source>
        <strain evidence="2 3">CGMCC 1.12237</strain>
    </source>
</reference>
<sequence>MTSDNQFNVSRRKVLAGLGTIGIASAGAGLGTTAFFSDEESVAASLEAGRLDLKLDYRATYNTWLPQAETEAIVNGNVLPDPDQEFNYLVGQAPDIRAADGSAVTGNEWAQFTRASDACDVVDENSLAAEIDRVGEFIGRDYDYRVDGDDDYLGPEGQIYIDGEPGLKFDLNDVKPKDEGEATISIHTCGNPAFLWLRSNLDENAENDLVEPEDSAGDTTTDVGELADYIYARLWDDVNCNNRPDGGAADIAVVFDKSCSMTWLNPFAGCNDGENTEVPGKLDSAKFGAQDLYDVLLAEATDSQIALISYNSDADLDYDLAPVTSGNENAYDTAVDDISNSGSTAIADGINAAKNVLLGDNAESTVNGIDGTGNSARADAEKVMIVLSDGFPNDPNVAGDNNIDGAEAAIDAAQRARDAGITMYTITYQVDGFPIPELIDLMGTGFDSPTGPFGFDTPDGEGLASTDSTALVATVDQSALGTPSSTEIVDAFTDIAVSIAGGDTFLYQGSLAGLLELAENGIPLSTASVDSDDDSMACFPPGVYCYAFDWYFVCEPEDFDLPSDVEGAETLADELAAKNLPLDVNVAQTDSIEFGFDFAAIQCRHNMENANPFGEEEVQTPA</sequence>
<organism evidence="2 3">
    <name type="scientific">Salinirubrum litoreum</name>
    <dbReference type="NCBI Taxonomy" id="1126234"/>
    <lineage>
        <taxon>Archaea</taxon>
        <taxon>Methanobacteriati</taxon>
        <taxon>Methanobacteriota</taxon>
        <taxon>Stenosarchaea group</taxon>
        <taxon>Halobacteria</taxon>
        <taxon>Halobacteriales</taxon>
        <taxon>Haloferacaceae</taxon>
        <taxon>Salinirubrum</taxon>
    </lineage>
</organism>
<dbReference type="Proteomes" id="UP001596201">
    <property type="component" value="Unassembled WGS sequence"/>
</dbReference>
<name>A0ABD5RAH6_9EURY</name>
<dbReference type="InterPro" id="IPR006311">
    <property type="entry name" value="TAT_signal"/>
</dbReference>
<dbReference type="CDD" id="cd00198">
    <property type="entry name" value="vWFA"/>
    <property type="match status" value="1"/>
</dbReference>
<dbReference type="PROSITE" id="PS51318">
    <property type="entry name" value="TAT"/>
    <property type="match status" value="1"/>
</dbReference>
<dbReference type="EMBL" id="JBHSKX010000001">
    <property type="protein sequence ID" value="MFC5367034.1"/>
    <property type="molecule type" value="Genomic_DNA"/>
</dbReference>
<dbReference type="SUPFAM" id="SSF53300">
    <property type="entry name" value="vWA-like"/>
    <property type="match status" value="1"/>
</dbReference>
<evidence type="ECO:0000313" key="2">
    <source>
        <dbReference type="EMBL" id="MFC5367034.1"/>
    </source>
</evidence>
<keyword evidence="3" id="KW-1185">Reference proteome</keyword>
<accession>A0ABD5RAH6</accession>